<dbReference type="EMBL" id="CP012406">
    <property type="protein sequence ID" value="ALG75123.1"/>
    <property type="molecule type" value="Genomic_DNA"/>
</dbReference>
<name>A0AAC8W4U8_9PROT</name>
<proteinExistence type="predicted"/>
<dbReference type="Proteomes" id="UP000069935">
    <property type="component" value="Chromosome 6"/>
</dbReference>
<accession>A0AAC8W4U8</accession>
<dbReference type="AlphaFoldDB" id="A0AAC8W4U8"/>
<reference evidence="1 2" key="2">
    <citation type="journal article" date="2016" name="Genome Announc.">
        <title>Complete Genome Sequence of a Strain of Azospirillum thiophilum Isolated from a Sulfide Spring.</title>
        <authorList>
            <person name="Fomenkov A."/>
            <person name="Vincze T."/>
            <person name="Grabovich M."/>
            <person name="Anton B.P."/>
            <person name="Dubinina G."/>
            <person name="Orlova M."/>
            <person name="Belousova E."/>
            <person name="Roberts R.J."/>
        </authorList>
    </citation>
    <scope>NUCLEOTIDE SEQUENCE [LARGE SCALE GENOMIC DNA]</scope>
    <source>
        <strain evidence="1 2">BV-S</strain>
    </source>
</reference>
<evidence type="ECO:0000313" key="2">
    <source>
        <dbReference type="Proteomes" id="UP000069935"/>
    </source>
</evidence>
<protein>
    <submittedName>
        <fullName evidence="1">Uncharacterized protein</fullName>
    </submittedName>
</protein>
<reference evidence="2" key="1">
    <citation type="submission" date="2015-08" db="EMBL/GenBank/DDBJ databases">
        <title>Complete Genome Sequence of Azospirillum thiophilum BV-S.</title>
        <authorList>
            <person name="Fomenkov A."/>
            <person name="Vincze T."/>
            <person name="Grabovich M."/>
            <person name="Dubinina G."/>
            <person name="Orlova M."/>
            <person name="Belousova E."/>
            <person name="Roberts R.J."/>
        </authorList>
    </citation>
    <scope>NUCLEOTIDE SEQUENCE [LARGE SCALE GENOMIC DNA]</scope>
    <source>
        <strain evidence="2">BV-S</strain>
    </source>
</reference>
<sequence length="60" mass="6659">MNARLSHRCTALIDRARAAWLSRPLVRPLGTRKPAGGRSGSRLITMELLDLELYRVDIGG</sequence>
<keyword evidence="2" id="KW-1185">Reference proteome</keyword>
<dbReference type="KEGG" id="ati:AL072_29660"/>
<organism evidence="1 2">
    <name type="scientific">Azospirillum thiophilum</name>
    <dbReference type="NCBI Taxonomy" id="528244"/>
    <lineage>
        <taxon>Bacteria</taxon>
        <taxon>Pseudomonadati</taxon>
        <taxon>Pseudomonadota</taxon>
        <taxon>Alphaproteobacteria</taxon>
        <taxon>Rhodospirillales</taxon>
        <taxon>Azospirillaceae</taxon>
        <taxon>Azospirillum</taxon>
    </lineage>
</organism>
<gene>
    <name evidence="1" type="ORF">AL072_29660</name>
</gene>
<dbReference type="RefSeq" id="WP_045585073.1">
    <property type="nucleotide sequence ID" value="NZ_CP012406.1"/>
</dbReference>
<evidence type="ECO:0000313" key="1">
    <source>
        <dbReference type="EMBL" id="ALG75123.1"/>
    </source>
</evidence>